<keyword evidence="5 7" id="KW-0460">Magnesium</keyword>
<proteinExistence type="inferred from homology"/>
<comment type="cofactor">
    <cofactor evidence="1">
        <name>Mn(2+)</name>
        <dbReference type="ChEBI" id="CHEBI:29035"/>
    </cofactor>
</comment>
<dbReference type="STRING" id="391625.PPSIR1_34677"/>
<evidence type="ECO:0000256" key="3">
    <source>
        <dbReference type="ARBA" id="ARBA00022723"/>
    </source>
</evidence>
<feature type="site" description="Interaction with DNA substrate" evidence="8">
    <location>
        <position position="265"/>
    </location>
</feature>
<comment type="caution">
    <text evidence="10">The sequence shown here is derived from an EMBL/GenBank/DDBJ whole genome shotgun (WGS) entry which is preliminary data.</text>
</comment>
<feature type="site" description="Transition state stabilizer" evidence="8">
    <location>
        <position position="170"/>
    </location>
</feature>
<dbReference type="AlphaFoldDB" id="A6GE76"/>
<dbReference type="GO" id="GO:0003677">
    <property type="term" value="F:DNA binding"/>
    <property type="evidence" value="ECO:0007669"/>
    <property type="project" value="InterPro"/>
</dbReference>
<feature type="active site" description="Proton donor/acceptor" evidence="6">
    <location>
        <position position="168"/>
    </location>
</feature>
<evidence type="ECO:0000256" key="6">
    <source>
        <dbReference type="PIRSR" id="PIRSR604808-1"/>
    </source>
</evidence>
<dbReference type="InterPro" id="IPR036691">
    <property type="entry name" value="Endo/exonu/phosph_ase_sf"/>
</dbReference>
<dbReference type="Gene3D" id="3.60.10.10">
    <property type="entry name" value="Endonuclease/exonuclease/phosphatase"/>
    <property type="match status" value="1"/>
</dbReference>
<evidence type="ECO:0000313" key="10">
    <source>
        <dbReference type="EMBL" id="EDM75794.1"/>
    </source>
</evidence>
<feature type="active site" evidence="6">
    <location>
        <position position="125"/>
    </location>
</feature>
<dbReference type="InterPro" id="IPR020848">
    <property type="entry name" value="AP_endonuclease_F1_CS"/>
</dbReference>
<dbReference type="PROSITE" id="PS00728">
    <property type="entry name" value="AP_NUCLEASE_F1_3"/>
    <property type="match status" value="1"/>
</dbReference>
<dbReference type="PANTHER" id="PTHR22748">
    <property type="entry name" value="AP ENDONUCLEASE"/>
    <property type="match status" value="1"/>
</dbReference>
<dbReference type="PROSITE" id="PS51435">
    <property type="entry name" value="AP_NUCLEASE_F1_4"/>
    <property type="match status" value="1"/>
</dbReference>
<protein>
    <submittedName>
        <fullName evidence="10">Exodeoxyribonuclease III</fullName>
    </submittedName>
</protein>
<accession>A6GE76</accession>
<dbReference type="InterPro" id="IPR005135">
    <property type="entry name" value="Endo/exonuclease/phosphatase"/>
</dbReference>
<name>A6GE76_9BACT</name>
<feature type="binding site" evidence="7">
    <location>
        <position position="265"/>
    </location>
    <ligand>
        <name>Mg(2+)</name>
        <dbReference type="ChEBI" id="CHEBI:18420"/>
        <label>1</label>
    </ligand>
</feature>
<dbReference type="GO" id="GO:0008081">
    <property type="term" value="F:phosphoric diester hydrolase activity"/>
    <property type="evidence" value="ECO:0007669"/>
    <property type="project" value="TreeGrafter"/>
</dbReference>
<comment type="similarity">
    <text evidence="2">Belongs to the DNA repair enzymes AP/ExoA family.</text>
</comment>
<dbReference type="NCBIfam" id="TIGR00633">
    <property type="entry name" value="xth"/>
    <property type="match status" value="1"/>
</dbReference>
<organism evidence="10 11">
    <name type="scientific">Plesiocystis pacifica SIR-1</name>
    <dbReference type="NCBI Taxonomy" id="391625"/>
    <lineage>
        <taxon>Bacteria</taxon>
        <taxon>Pseudomonadati</taxon>
        <taxon>Myxococcota</taxon>
        <taxon>Polyangia</taxon>
        <taxon>Nannocystales</taxon>
        <taxon>Nannocystaceae</taxon>
        <taxon>Plesiocystis</taxon>
    </lineage>
</organism>
<feature type="binding site" evidence="7">
    <location>
        <position position="52"/>
    </location>
    <ligand>
        <name>Mg(2+)</name>
        <dbReference type="ChEBI" id="CHEBI:18420"/>
        <label>1</label>
    </ligand>
</feature>
<reference evidence="10 11" key="1">
    <citation type="submission" date="2007-06" db="EMBL/GenBank/DDBJ databases">
        <authorList>
            <person name="Shimkets L."/>
            <person name="Ferriera S."/>
            <person name="Johnson J."/>
            <person name="Kravitz S."/>
            <person name="Beeson K."/>
            <person name="Sutton G."/>
            <person name="Rogers Y.-H."/>
            <person name="Friedman R."/>
            <person name="Frazier M."/>
            <person name="Venter J.C."/>
        </authorList>
    </citation>
    <scope>NUCLEOTIDE SEQUENCE [LARGE SCALE GENOMIC DNA]</scope>
    <source>
        <strain evidence="10 11">SIR-1</strain>
    </source>
</reference>
<sequence length="280" mass="31692">MAPPKQRKTKTKTSSDALTVLSWNINGLRAAAKKGFGAWLAECGGDIVGVQEIRAFKEQLDDATAEPEGWHSHFRSAVRPGYSGVGLYSRAPADKVEVELGEARFDDEGRVQLARFGRLFVANVYFPNGNGRDRDNSRVPYKLDFYRAVFELVERKRRGGYRVLVMGDFNTAHEAIDLARPKQNVKTSGFLPEEREELDRWIRAGWIDTFRSLEPGPGHYSWWSQRGTARERNVGWRIDYVLASPNVEPFLREAFIWPEVPGSDHCPVGVRLDRAVLARG</sequence>
<dbReference type="GO" id="GO:0046872">
    <property type="term" value="F:metal ion binding"/>
    <property type="evidence" value="ECO:0007669"/>
    <property type="project" value="UniProtKB-KW"/>
</dbReference>
<evidence type="ECO:0000256" key="8">
    <source>
        <dbReference type="PIRSR" id="PIRSR604808-3"/>
    </source>
</evidence>
<dbReference type="InterPro" id="IPR004808">
    <property type="entry name" value="AP_endonuc_1"/>
</dbReference>
<feature type="domain" description="Endonuclease/exonuclease/phosphatase" evidence="9">
    <location>
        <begin position="21"/>
        <end position="265"/>
    </location>
</feature>
<dbReference type="Proteomes" id="UP000005801">
    <property type="component" value="Unassembled WGS sequence"/>
</dbReference>
<keyword evidence="4" id="KW-0378">Hydrolase</keyword>
<dbReference type="GO" id="GO:0003906">
    <property type="term" value="F:DNA-(apurinic or apyrimidinic site) endonuclease activity"/>
    <property type="evidence" value="ECO:0007669"/>
    <property type="project" value="TreeGrafter"/>
</dbReference>
<dbReference type="GO" id="GO:0006284">
    <property type="term" value="P:base-excision repair"/>
    <property type="evidence" value="ECO:0007669"/>
    <property type="project" value="TreeGrafter"/>
</dbReference>
<dbReference type="PANTHER" id="PTHR22748:SF6">
    <property type="entry name" value="DNA-(APURINIC OR APYRIMIDINIC SITE) ENDONUCLEASE"/>
    <property type="match status" value="1"/>
</dbReference>
<keyword evidence="11" id="KW-1185">Reference proteome</keyword>
<evidence type="ECO:0000256" key="2">
    <source>
        <dbReference type="ARBA" id="ARBA00007092"/>
    </source>
</evidence>
<feature type="binding site" evidence="7">
    <location>
        <position position="168"/>
    </location>
    <ligand>
        <name>Mg(2+)</name>
        <dbReference type="ChEBI" id="CHEBI:18420"/>
        <label>1</label>
    </ligand>
</feature>
<dbReference type="NCBIfam" id="TIGR00195">
    <property type="entry name" value="exoDNase_III"/>
    <property type="match status" value="1"/>
</dbReference>
<dbReference type="GO" id="GO:0008311">
    <property type="term" value="F:double-stranded DNA 3'-5' DNA exonuclease activity"/>
    <property type="evidence" value="ECO:0007669"/>
    <property type="project" value="TreeGrafter"/>
</dbReference>
<comment type="cofactor">
    <cofactor evidence="7">
        <name>Mg(2+)</name>
        <dbReference type="ChEBI" id="CHEBI:18420"/>
    </cofactor>
    <cofactor evidence="7">
        <name>Mn(2+)</name>
        <dbReference type="ChEBI" id="CHEBI:29035"/>
    </cofactor>
    <text evidence="7">Probably binds two magnesium or manganese ions per subunit.</text>
</comment>
<dbReference type="Pfam" id="PF03372">
    <property type="entry name" value="Exo_endo_phos"/>
    <property type="match status" value="1"/>
</dbReference>
<keyword evidence="7" id="KW-0464">Manganese</keyword>
<evidence type="ECO:0000256" key="7">
    <source>
        <dbReference type="PIRSR" id="PIRSR604808-2"/>
    </source>
</evidence>
<keyword evidence="3 7" id="KW-0479">Metal-binding</keyword>
<evidence type="ECO:0000313" key="11">
    <source>
        <dbReference type="Proteomes" id="UP000005801"/>
    </source>
</evidence>
<feature type="binding site" evidence="7">
    <location>
        <position position="264"/>
    </location>
    <ligand>
        <name>Mg(2+)</name>
        <dbReference type="ChEBI" id="CHEBI:18420"/>
        <label>1</label>
    </ligand>
</feature>
<feature type="active site" description="Proton acceptor" evidence="6">
    <location>
        <position position="265"/>
    </location>
</feature>
<dbReference type="EMBL" id="ABCS01000080">
    <property type="protein sequence ID" value="EDM75794.1"/>
    <property type="molecule type" value="Genomic_DNA"/>
</dbReference>
<evidence type="ECO:0000256" key="4">
    <source>
        <dbReference type="ARBA" id="ARBA00022801"/>
    </source>
</evidence>
<gene>
    <name evidence="10" type="ORF">PPSIR1_34677</name>
</gene>
<dbReference type="eggNOG" id="COG0708">
    <property type="taxonomic scope" value="Bacteria"/>
</dbReference>
<feature type="binding site" evidence="7">
    <location>
        <position position="170"/>
    </location>
    <ligand>
        <name>Mg(2+)</name>
        <dbReference type="ChEBI" id="CHEBI:18420"/>
        <label>1</label>
    </ligand>
</feature>
<feature type="binding site" evidence="7">
    <location>
        <position position="24"/>
    </location>
    <ligand>
        <name>Mg(2+)</name>
        <dbReference type="ChEBI" id="CHEBI:18420"/>
        <label>1</label>
    </ligand>
</feature>
<evidence type="ECO:0000256" key="1">
    <source>
        <dbReference type="ARBA" id="ARBA00001936"/>
    </source>
</evidence>
<evidence type="ECO:0000256" key="5">
    <source>
        <dbReference type="ARBA" id="ARBA00022842"/>
    </source>
</evidence>
<evidence type="ECO:0000259" key="9">
    <source>
        <dbReference type="Pfam" id="PF03372"/>
    </source>
</evidence>
<dbReference type="RefSeq" id="WP_006975016.1">
    <property type="nucleotide sequence ID" value="NZ_ABCS01000080.1"/>
</dbReference>
<dbReference type="SUPFAM" id="SSF56219">
    <property type="entry name" value="DNase I-like"/>
    <property type="match status" value="1"/>
</dbReference>
<feature type="site" description="Important for catalytic activity" evidence="8">
    <location>
        <position position="239"/>
    </location>
</feature>